<dbReference type="Pfam" id="PF18296">
    <property type="entry name" value="MID_MedPIWI"/>
    <property type="match status" value="1"/>
</dbReference>
<dbReference type="Gene3D" id="3.30.70.330">
    <property type="match status" value="1"/>
</dbReference>
<dbReference type="InterPro" id="IPR020845">
    <property type="entry name" value="AMP-binding_CS"/>
</dbReference>
<evidence type="ECO:0000256" key="3">
    <source>
        <dbReference type="ARBA" id="ARBA00019618"/>
    </source>
</evidence>
<feature type="region of interest" description="Disordered" evidence="11">
    <location>
        <begin position="1"/>
        <end position="33"/>
    </location>
</feature>
<dbReference type="GO" id="GO:0045944">
    <property type="term" value="P:positive regulation of transcription by RNA polymerase II"/>
    <property type="evidence" value="ECO:0007669"/>
    <property type="project" value="TreeGrafter"/>
</dbReference>
<keyword evidence="7 10" id="KW-0804">Transcription</keyword>
<dbReference type="SMART" id="SM00360">
    <property type="entry name" value="RRM"/>
    <property type="match status" value="1"/>
</dbReference>
<feature type="compositionally biased region" description="Basic and acidic residues" evidence="11">
    <location>
        <begin position="1672"/>
        <end position="1682"/>
    </location>
</feature>
<dbReference type="InterPro" id="IPR021643">
    <property type="entry name" value="Mediator_Med13_N"/>
</dbReference>
<evidence type="ECO:0000256" key="2">
    <source>
        <dbReference type="ARBA" id="ARBA00009354"/>
    </source>
</evidence>
<dbReference type="Pfam" id="PF11597">
    <property type="entry name" value="Med13_N"/>
    <property type="match status" value="1"/>
</dbReference>
<dbReference type="InterPro" id="IPR009401">
    <property type="entry name" value="Med13_C"/>
</dbReference>
<dbReference type="GO" id="GO:0003713">
    <property type="term" value="F:transcription coactivator activity"/>
    <property type="evidence" value="ECO:0007669"/>
    <property type="project" value="TreeGrafter"/>
</dbReference>
<feature type="compositionally biased region" description="Polar residues" evidence="11">
    <location>
        <begin position="193"/>
        <end position="204"/>
    </location>
</feature>
<evidence type="ECO:0000313" key="14">
    <source>
        <dbReference type="EMBL" id="CAE5960220.1"/>
    </source>
</evidence>
<dbReference type="Pfam" id="PF06333">
    <property type="entry name" value="Med13_C"/>
    <property type="match status" value="1"/>
</dbReference>
<keyword evidence="5 10" id="KW-0805">Transcription regulation</keyword>
<feature type="domain" description="RRM" evidence="13">
    <location>
        <begin position="36"/>
        <end position="114"/>
    </location>
</feature>
<keyword evidence="9" id="KW-0694">RNA-binding</keyword>
<dbReference type="InterPro" id="IPR042099">
    <property type="entry name" value="ANL_N_sf"/>
</dbReference>
<dbReference type="Pfam" id="PF00076">
    <property type="entry name" value="RRM_1"/>
    <property type="match status" value="1"/>
</dbReference>
<dbReference type="Pfam" id="PF00501">
    <property type="entry name" value="AMP-binding"/>
    <property type="match status" value="1"/>
</dbReference>
<dbReference type="InterPro" id="IPR041285">
    <property type="entry name" value="MID_MedPIWI"/>
</dbReference>
<comment type="function">
    <text evidence="10">Component of the Mediator complex, a coactivator involved in regulated transcription of nearly all RNA polymerase II-dependent genes. Mediator functions as a bridge to convey information from gene-specific regulatory proteins to the basal RNA polymerase II transcription machinery. Mediator is recruited to promoters by direct interactions with regulatory proteins and serves as a scaffold for the assembly of a functional preinitiation complex with RNA polymerase II and the general transcription factors.</text>
</comment>
<evidence type="ECO:0000256" key="8">
    <source>
        <dbReference type="ARBA" id="ARBA00023242"/>
    </source>
</evidence>
<accession>A0A8S1ZLC9</accession>
<dbReference type="Gene3D" id="3.30.300.30">
    <property type="match status" value="1"/>
</dbReference>
<feature type="compositionally biased region" description="Polar residues" evidence="11">
    <location>
        <begin position="2447"/>
        <end position="2459"/>
    </location>
</feature>
<evidence type="ECO:0000256" key="6">
    <source>
        <dbReference type="ARBA" id="ARBA00023159"/>
    </source>
</evidence>
<name>A0A8S1ZLC9_ARAAE</name>
<reference evidence="14" key="1">
    <citation type="submission" date="2021-01" db="EMBL/GenBank/DDBJ databases">
        <authorList>
            <person name="Bezrukov I."/>
        </authorList>
    </citation>
    <scope>NUCLEOTIDE SEQUENCE</scope>
</reference>
<keyword evidence="4 10" id="KW-0678">Repressor</keyword>
<evidence type="ECO:0000256" key="4">
    <source>
        <dbReference type="ARBA" id="ARBA00022491"/>
    </source>
</evidence>
<feature type="compositionally biased region" description="Basic and acidic residues" evidence="11">
    <location>
        <begin position="180"/>
        <end position="190"/>
    </location>
</feature>
<feature type="compositionally biased region" description="Polar residues" evidence="11">
    <location>
        <begin position="2419"/>
        <end position="2428"/>
    </location>
</feature>
<dbReference type="InterPro" id="IPR000873">
    <property type="entry name" value="AMP-dep_synth/lig_dom"/>
</dbReference>
<evidence type="ECO:0000259" key="13">
    <source>
        <dbReference type="PROSITE" id="PS50102"/>
    </source>
</evidence>
<dbReference type="Proteomes" id="UP000682877">
    <property type="component" value="Chromosome 1"/>
</dbReference>
<keyword evidence="12" id="KW-0812">Transmembrane</keyword>
<dbReference type="SUPFAM" id="SSF54928">
    <property type="entry name" value="RNA-binding domain, RBD"/>
    <property type="match status" value="1"/>
</dbReference>
<evidence type="ECO:0000256" key="9">
    <source>
        <dbReference type="PROSITE-ProRule" id="PRU00176"/>
    </source>
</evidence>
<dbReference type="GO" id="GO:0003723">
    <property type="term" value="F:RNA binding"/>
    <property type="evidence" value="ECO:0007669"/>
    <property type="project" value="UniProtKB-UniRule"/>
</dbReference>
<dbReference type="PANTHER" id="PTHR48249">
    <property type="entry name" value="MEDIATOR OF RNA POLYMERASE II TRANSCRIPTION SUBUNIT 13"/>
    <property type="match status" value="1"/>
</dbReference>
<feature type="transmembrane region" description="Helical" evidence="12">
    <location>
        <begin position="503"/>
        <end position="524"/>
    </location>
</feature>
<feature type="compositionally biased region" description="Basic residues" evidence="11">
    <location>
        <begin position="151"/>
        <end position="161"/>
    </location>
</feature>
<dbReference type="Gene3D" id="3.40.50.12780">
    <property type="entry name" value="N-terminal domain of ligase-like"/>
    <property type="match status" value="1"/>
</dbReference>
<keyword evidence="6 10" id="KW-0010">Activator</keyword>
<dbReference type="PANTHER" id="PTHR48249:SF3">
    <property type="entry name" value="MEDIATOR OF RNA POLYMERASE II TRANSCRIPTION SUBUNIT 13"/>
    <property type="match status" value="1"/>
</dbReference>
<keyword evidence="15" id="KW-1185">Reference proteome</keyword>
<protein>
    <recommendedName>
        <fullName evidence="3 10">Mediator of RNA polymerase II transcription subunit 13</fullName>
    </recommendedName>
</protein>
<evidence type="ECO:0000256" key="12">
    <source>
        <dbReference type="SAM" id="Phobius"/>
    </source>
</evidence>
<evidence type="ECO:0000256" key="7">
    <source>
        <dbReference type="ARBA" id="ARBA00023163"/>
    </source>
</evidence>
<feature type="transmembrane region" description="Helical" evidence="12">
    <location>
        <begin position="663"/>
        <end position="685"/>
    </location>
</feature>
<dbReference type="InterPro" id="IPR045851">
    <property type="entry name" value="AMP-bd_C_sf"/>
</dbReference>
<comment type="subunit">
    <text evidence="10">Component of the Mediator complex.</text>
</comment>
<proteinExistence type="inferred from homology"/>
<dbReference type="SUPFAM" id="SSF56801">
    <property type="entry name" value="Acetyl-CoA synthetase-like"/>
    <property type="match status" value="1"/>
</dbReference>
<feature type="region of interest" description="Disordered" evidence="11">
    <location>
        <begin position="117"/>
        <end position="211"/>
    </location>
</feature>
<dbReference type="PROSITE" id="PS50102">
    <property type="entry name" value="RRM"/>
    <property type="match status" value="1"/>
</dbReference>
<feature type="compositionally biased region" description="Low complexity" evidence="11">
    <location>
        <begin position="1375"/>
        <end position="1395"/>
    </location>
</feature>
<evidence type="ECO:0000256" key="5">
    <source>
        <dbReference type="ARBA" id="ARBA00023015"/>
    </source>
</evidence>
<evidence type="ECO:0000256" key="10">
    <source>
        <dbReference type="RuleBase" id="RU364134"/>
    </source>
</evidence>
<dbReference type="GO" id="GO:0016592">
    <property type="term" value="C:mediator complex"/>
    <property type="evidence" value="ECO:0007669"/>
    <property type="project" value="InterPro"/>
</dbReference>
<keyword evidence="8 10" id="KW-0539">Nucleus</keyword>
<keyword evidence="12" id="KW-1133">Transmembrane helix</keyword>
<evidence type="ECO:0000256" key="11">
    <source>
        <dbReference type="SAM" id="MobiDB-lite"/>
    </source>
</evidence>
<dbReference type="InterPro" id="IPR000504">
    <property type="entry name" value="RRM_dom"/>
</dbReference>
<dbReference type="FunFam" id="3.40.50.12780:FF:000093">
    <property type="entry name" value="Probable acyl-activating enzyme 18, peroxisomal"/>
    <property type="match status" value="1"/>
</dbReference>
<sequence length="2886" mass="317238">MRGRSYTPSPPRGYGRRGRSPSPRGRYGGRSRDLPTSLLVRNLRHDCRQEDLRKSFEQFGPVKDIYLPRDYYTGDPRGFGFVQFMDPADAADAKHHMDGYLLLGRELTVVFAEENRKKPTEMRARERGGGRSSRFRDRRRTPPRYYSRSRSPPRRRDRSRSRSGDYYSSPPRKHHPRSISPREERYDGRRSYSRSPASNGSRGRSLTPARVETVKMGKIGFFDDSRTQQSQRSTYQSTTIDKLQTLKHQKDDNLHREREMWKSVGELSCDDYVKAGLTLEDAKGFDILVRDVISKAIETDPRDQWKALVGESVLKPWHPHPLHQLLYYSVYSNWDSSVHGPPLYWFPSLSQSKSTNLGKLMETHGSRLLGASYKNPLENFELFRRFSVEHPEVYWSVVIDELSIVFHTPPRCILDKSKPGGTWLPDAVLNIAECCLLPSSHPKKEDDSVAVVWRNEGFDDSPVSRMTLKELREQVMLVANAIGGSFEKGDTIAIDMPMTVDAVIIYLAIILAGCIVVSIADSFAAKEIATRLKISKAKGIFTQDYILRGGRRFPLYSRVVEAAPSKVIVLPASGTELRVQLREQDITWMDFLSNAKTHLSGEKYYRPIYLPVDSVINILFSSGTTGEPKAIPWTQLSPIRSACDGWAHLDVQVGNTYCWPTNLGWVMGPTLIFSCFLTGATLALYQGSPLGRGFGKFVQDAGVTVLGTVPSLVKTWKRINCMEGLNWTKIKYFATTGEASNVDDVLWLSSKAYYKPVIECCGGTELASSYIIGSPLQPQAFGAFSTPSMTTRIIIFDGNGFPYPDDQPCTGEVGLFPQHLGATDRLLNANHDEVYFKGMPMYQGTQLRRHGDIVKRTVGGYYNVQGRADDTMNLGGIKTSSIEIERVCDQADECISETAAVSLTPPNGGPELLVIFAVLKEGFKKQSEEELKMKFSRTIQKDLNPLFKVSFVKIVPEFPRTASNKKKRIELVVSIPQVMWTNVFRIGGLHNVSWFQLLPSETELNPGSDRSSRAEQNDVATYLVLSSHLRLQKEGFLTTWTNSFVGPWDPSQGLYNPDEKIKLWLFIPGRHSSITDKAQAAVSKLRVVASGIWVAPGDSEEISVAFSQSLRNCIERALSGLSYMRFGDVFSKFSPQSEEYLRRGQPTVEFIFAATEEAVFVHVIISAKNVRTLSSGDAERMLRSSLKNSSYRLPVIVSPHGMRGSLTGFCPNDLVKQVYFSSGNLRTSSGYVGLPSHVGRGSCLINGNHCYVEVTLGCCQNKNGNTSQANSNFAVNLPHNQCPEPSVGSKDHRKGQPDLLSVCEKKFIYPAEAVLVPILQSAFAKFSLKRFWLQNWIGPSLAGSSLFMHWAGDFDFLGASENKSDGFYEKNGYNSSGSSRNSSISSTSSASSGSGWRMTSRTGDLDADADSLTCRQSGLTSNDDRPKMGSKRPRTGMAESFGQVGIENDQIGWDWDADDDDDDREVGMDIKALLSEFGDFGDFFENDALPFGEPPGTAESHALIFPPDSADVGSSPVDMMDVSDQIVLPVGFSSFESFNPVPPIIDECLIKSQEVLNSSITSVPSYQMSISSTSEFDHLMKAEAMMTFAPEYGAVEAPMSEISSTYFKSPYLPKSHKVESSNSRTSNYVYGATPPTTDSDGARNKILFGSKSCIGNNDGRTLFHSREHYTQVEGRKDQHDKLPTVISDNNSTKEGVSHSKHSKHSAANAVKVVQGKKTDGISAVVRTLLSSKTLLATDVGNVMFQAFMCRMRHTSSKHSSPVSLTRLSGNFFLNQLPNEPSTLTDNISARNEIYKKDIPTRIAGDFDGGMLDSHMSAPVGVWRTVSVPKTAKPASSPNIEAGSSLPHSSFSEDSLLSYGQRQPLHELLDGIALLVQQATSFVDLALDSDCGDGPYGWLALEELWRRELSCGPSAGHAGCGGTLASCHSLDIAGVKLVDPLSTEVFPSSVITLLHSDIKTALKSAFGQSDGPLSVTDWCKGRNQSGDGGSISEGSTAESALSEVSNAIDGGKGEETAQSLDIYSSELLRPTLFVLPSPAILVGYQDDWLKISTNSLPHWEKAPFEPYALPKSINYTVVCPDIDPLTCAAADFFQQLGTVYETCRLGTHLPQSLGNQMDTDAGRLSSSGFVLLDCPQSMKIESNNTSLLGSLSDYFLSLSNGWNVNSYLKSLSKALKGLKLGSSLYTNQKEGSGSPCMVVYIVCPFPDPSAVLRTVVESSIALGSVIQSDRERRSILNSQVARAFGSSTAVDEASISHIPVLSGFSVPKLVLQVVSVDSIFRITSPSFNELVILKDTAFSVYNKARRISRGMPNDAIFSSSLSSRSSSALTSMSSISGIWKDCGGSRMTGSTHPRDGDIDVSLRTSGWDTSTSWQIPRSGGLSCDPSRNGDFYLNDEIFYLFEPLFILSEPGSVERGVSPTFGSLGSESSKPIPEDGGRGSGPGMNSMEGITSGSSSQGDASQLEGKAIPSLHCCYGWTEDWRWLVSIWTDARGELLDTHIFPFGGISSRQDTKGLQCLFVQVLQQGCQILQACSSPDNGSFKPRDFVITRIGNFFELEYQEWQKAIYSAGGPEIKKWPIQLRRSAPSGIATNSNGSSLQQQDLSLIQERASSTSTLYSSHSKPSTFVKGSIGQSAGRKQIMGGQTISGTPRGLFQWVHSISFASVSLDHSLHFVLPAELVSAGGGQNSTGMSSVNYIEGFTPVKSLGSTAFSYMMIPSPNMRFLHPSPLQLPTCLTAESPPLAHLLQSKGCAIPLSTGFVVSKAVPSMRKDSRINMKEEWPSVLSVSLIDYYGGYDNAHDRILQGIMKQGGGTKETRDFEVESHLILESIAAELHALSWMTVSPAYLDRRTALPFHCDMVLRLRRLLHFADKELRQEFKTMQKNADH</sequence>
<evidence type="ECO:0000256" key="1">
    <source>
        <dbReference type="ARBA" id="ARBA00004123"/>
    </source>
</evidence>
<feature type="region of interest" description="Disordered" evidence="11">
    <location>
        <begin position="1372"/>
        <end position="1437"/>
    </location>
</feature>
<dbReference type="InterPro" id="IPR051139">
    <property type="entry name" value="Mediator_complx_sub13"/>
</dbReference>
<evidence type="ECO:0000313" key="15">
    <source>
        <dbReference type="Proteomes" id="UP000682877"/>
    </source>
</evidence>
<dbReference type="EMBL" id="LR999451">
    <property type="protein sequence ID" value="CAE5960220.1"/>
    <property type="molecule type" value="Genomic_DNA"/>
</dbReference>
<gene>
    <name evidence="14" type="ORF">AARE701A_LOCUS3670</name>
</gene>
<feature type="compositionally biased region" description="Basic and acidic residues" evidence="11">
    <location>
        <begin position="117"/>
        <end position="129"/>
    </location>
</feature>
<comment type="similarity">
    <text evidence="2 10">Belongs to the Mediator complex subunit 13 family.</text>
</comment>
<dbReference type="PROSITE" id="PS00455">
    <property type="entry name" value="AMP_BINDING"/>
    <property type="match status" value="1"/>
</dbReference>
<comment type="subcellular location">
    <subcellularLocation>
        <location evidence="1 10">Nucleus</location>
    </subcellularLocation>
</comment>
<keyword evidence="12" id="KW-0472">Membrane</keyword>
<dbReference type="InterPro" id="IPR012677">
    <property type="entry name" value="Nucleotide-bd_a/b_plait_sf"/>
</dbReference>
<organism evidence="14 15">
    <name type="scientific">Arabidopsis arenosa</name>
    <name type="common">Sand rock-cress</name>
    <name type="synonym">Cardaminopsis arenosa</name>
    <dbReference type="NCBI Taxonomy" id="38785"/>
    <lineage>
        <taxon>Eukaryota</taxon>
        <taxon>Viridiplantae</taxon>
        <taxon>Streptophyta</taxon>
        <taxon>Embryophyta</taxon>
        <taxon>Tracheophyta</taxon>
        <taxon>Spermatophyta</taxon>
        <taxon>Magnoliopsida</taxon>
        <taxon>eudicotyledons</taxon>
        <taxon>Gunneridae</taxon>
        <taxon>Pentapetalae</taxon>
        <taxon>rosids</taxon>
        <taxon>malvids</taxon>
        <taxon>Brassicales</taxon>
        <taxon>Brassicaceae</taxon>
        <taxon>Camelineae</taxon>
        <taxon>Arabidopsis</taxon>
    </lineage>
</organism>
<dbReference type="InterPro" id="IPR035979">
    <property type="entry name" value="RBD_domain_sf"/>
</dbReference>
<feature type="region of interest" description="Disordered" evidence="11">
    <location>
        <begin position="1672"/>
        <end position="1706"/>
    </location>
</feature>
<feature type="region of interest" description="Disordered" evidence="11">
    <location>
        <begin position="2417"/>
        <end position="2460"/>
    </location>
</feature>